<dbReference type="PANTHER" id="PTHR12300">
    <property type="entry name" value="HVA22-LIKE PROTEINS"/>
    <property type="match status" value="1"/>
</dbReference>
<proteinExistence type="inferred from homology"/>
<keyword evidence="1" id="KW-0812">Transmembrane</keyword>
<name>J9E3A2_WUCBA</name>
<gene>
    <name evidence="2" type="ORF">WUBG_12356</name>
</gene>
<comment type="caution">
    <text evidence="2">The sequence shown here is derived from an EMBL/GenBank/DDBJ whole genome shotgun (WGS) entry which is preliminary data.</text>
</comment>
<dbReference type="InterPro" id="IPR004345">
    <property type="entry name" value="TB2_DP1_HVA22"/>
</dbReference>
<keyword evidence="1" id="KW-0472">Membrane</keyword>
<organism evidence="2 3">
    <name type="scientific">Wuchereria bancrofti</name>
    <dbReference type="NCBI Taxonomy" id="6293"/>
    <lineage>
        <taxon>Eukaryota</taxon>
        <taxon>Metazoa</taxon>
        <taxon>Ecdysozoa</taxon>
        <taxon>Nematoda</taxon>
        <taxon>Chromadorea</taxon>
        <taxon>Rhabditida</taxon>
        <taxon>Spirurina</taxon>
        <taxon>Spiruromorpha</taxon>
        <taxon>Filarioidea</taxon>
        <taxon>Onchocercidae</taxon>
        <taxon>Wuchereria</taxon>
    </lineage>
</organism>
<accession>J9E3A2</accession>
<protein>
    <recommendedName>
        <fullName evidence="1">Receptor expression-enhancing protein</fullName>
    </recommendedName>
</protein>
<evidence type="ECO:0000256" key="1">
    <source>
        <dbReference type="RuleBase" id="RU362006"/>
    </source>
</evidence>
<dbReference type="PANTHER" id="PTHR12300:SF34">
    <property type="entry name" value="RECEPTOR EXPRESSION-ENHANCING PROTEIN"/>
    <property type="match status" value="1"/>
</dbReference>
<dbReference type="Pfam" id="PF03134">
    <property type="entry name" value="TB2_DP1_HVA22"/>
    <property type="match status" value="1"/>
</dbReference>
<comment type="similarity">
    <text evidence="1">Belongs to the DP1 family.</text>
</comment>
<keyword evidence="1" id="KW-1133">Transmembrane helix</keyword>
<sequence length="185" mass="21478">MAMLIEADKTLSNVSLDERNLSGSERIFHGVTHKPQLFAFLYNKRYANLNNLFSPVDLKANREQLLYVILVLLALYLLFGCFAELICNIFGFAYPAYASVKAIRTPNKDDDTQWLMYWTVFATFSIADSIASVITKFFPIYWIFKATFLLYLYLPNYNGTQMLFYNVVNPTISTIDDFINTYMRK</sequence>
<feature type="transmembrane region" description="Helical" evidence="1">
    <location>
        <begin position="65"/>
        <end position="94"/>
    </location>
</feature>
<dbReference type="GO" id="GO:0016020">
    <property type="term" value="C:membrane"/>
    <property type="evidence" value="ECO:0007669"/>
    <property type="project" value="UniProtKB-SubCell"/>
</dbReference>
<comment type="subcellular location">
    <subcellularLocation>
        <location evidence="1">Membrane</location>
        <topology evidence="1">Multi-pass membrane protein</topology>
    </subcellularLocation>
</comment>
<evidence type="ECO:0000313" key="3">
    <source>
        <dbReference type="Proteomes" id="UP000004810"/>
    </source>
</evidence>
<feature type="transmembrane region" description="Helical" evidence="1">
    <location>
        <begin position="138"/>
        <end position="154"/>
    </location>
</feature>
<dbReference type="EMBL" id="ADBV01008685">
    <property type="protein sequence ID" value="EJW76736.1"/>
    <property type="molecule type" value="Genomic_DNA"/>
</dbReference>
<evidence type="ECO:0000313" key="2">
    <source>
        <dbReference type="EMBL" id="EJW76736.1"/>
    </source>
</evidence>
<dbReference type="Proteomes" id="UP000004810">
    <property type="component" value="Unassembled WGS sequence"/>
</dbReference>
<reference evidence="3" key="1">
    <citation type="submission" date="2012-08" db="EMBL/GenBank/DDBJ databases">
        <title>The Genome Sequence of Wuchereria bancrofti.</title>
        <authorList>
            <person name="Nutman T.B."/>
            <person name="Fink D.L."/>
            <person name="Russ C."/>
            <person name="Young S."/>
            <person name="Zeng Q."/>
            <person name="Koehrsen M."/>
            <person name="Alvarado L."/>
            <person name="Berlin A."/>
            <person name="Chapman S.B."/>
            <person name="Chen Z."/>
            <person name="Freedman E."/>
            <person name="Gellesch M."/>
            <person name="Goldberg J."/>
            <person name="Griggs A."/>
            <person name="Gujja S."/>
            <person name="Heilman E.R."/>
            <person name="Heiman D."/>
            <person name="Hepburn T."/>
            <person name="Howarth C."/>
            <person name="Jen D."/>
            <person name="Larson L."/>
            <person name="Lewis B."/>
            <person name="Mehta T."/>
            <person name="Park D."/>
            <person name="Pearson M."/>
            <person name="Roberts A."/>
            <person name="Saif S."/>
            <person name="Shea T."/>
            <person name="Shenoy N."/>
            <person name="Sisk P."/>
            <person name="Stolte C."/>
            <person name="Sykes S."/>
            <person name="Walk T."/>
            <person name="White J."/>
            <person name="Yandava C."/>
            <person name="Haas B."/>
            <person name="Henn M.R."/>
            <person name="Nusbaum C."/>
            <person name="Birren B."/>
        </authorList>
    </citation>
    <scope>NUCLEOTIDE SEQUENCE [LARGE SCALE GENOMIC DNA]</scope>
    <source>
        <strain evidence="3">NA</strain>
    </source>
</reference>
<dbReference type="AlphaFoldDB" id="J9E3A2"/>